<evidence type="ECO:0000256" key="1">
    <source>
        <dbReference type="SAM" id="MobiDB-lite"/>
    </source>
</evidence>
<evidence type="ECO:0000313" key="2">
    <source>
        <dbReference type="Proteomes" id="UP000025227"/>
    </source>
</evidence>
<evidence type="ECO:0000313" key="3">
    <source>
        <dbReference type="WBParaSite" id="HCON_00131570-00001"/>
    </source>
</evidence>
<sequence>MMQARKVKYDVIGPLDRPIETRGHRSLNTSFEIGGELFRRICDTRDIVDVGVPGPALTFFVVYPPKSSYEEEELETFYMDLERLHGEDHNVKTRPRRSLMNLTSGPTGWKGQGEKLSKFIMTRESSGHGSYQDTGVTR</sequence>
<dbReference type="AlphaFoldDB" id="A0A7I4YQW6"/>
<accession>A0A7I4YQW6</accession>
<keyword evidence="2" id="KW-1185">Reference proteome</keyword>
<reference evidence="3" key="1">
    <citation type="submission" date="2020-12" db="UniProtKB">
        <authorList>
            <consortium name="WormBaseParasite"/>
        </authorList>
    </citation>
    <scope>IDENTIFICATION</scope>
    <source>
        <strain evidence="3">MHco3</strain>
    </source>
</reference>
<proteinExistence type="predicted"/>
<name>A0A7I4YQW6_HAECO</name>
<dbReference type="WBParaSite" id="HCON_00131570-00001">
    <property type="protein sequence ID" value="HCON_00131570-00001"/>
    <property type="gene ID" value="HCON_00131570"/>
</dbReference>
<protein>
    <submittedName>
        <fullName evidence="3">Uncharacterized protein</fullName>
    </submittedName>
</protein>
<dbReference type="OrthoDB" id="5818039at2759"/>
<feature type="region of interest" description="Disordered" evidence="1">
    <location>
        <begin position="89"/>
        <end position="110"/>
    </location>
</feature>
<organism evidence="2 3">
    <name type="scientific">Haemonchus contortus</name>
    <name type="common">Barber pole worm</name>
    <dbReference type="NCBI Taxonomy" id="6289"/>
    <lineage>
        <taxon>Eukaryota</taxon>
        <taxon>Metazoa</taxon>
        <taxon>Ecdysozoa</taxon>
        <taxon>Nematoda</taxon>
        <taxon>Chromadorea</taxon>
        <taxon>Rhabditida</taxon>
        <taxon>Rhabditina</taxon>
        <taxon>Rhabditomorpha</taxon>
        <taxon>Strongyloidea</taxon>
        <taxon>Trichostrongylidae</taxon>
        <taxon>Haemonchus</taxon>
    </lineage>
</organism>
<dbReference type="Proteomes" id="UP000025227">
    <property type="component" value="Unplaced"/>
</dbReference>